<evidence type="ECO:0000256" key="2">
    <source>
        <dbReference type="ARBA" id="ARBA00022692"/>
    </source>
</evidence>
<evidence type="ECO:0008006" key="8">
    <source>
        <dbReference type="Google" id="ProtNLM"/>
    </source>
</evidence>
<dbReference type="EMBL" id="AZEH01000020">
    <property type="protein sequence ID" value="KRL05735.1"/>
    <property type="molecule type" value="Genomic_DNA"/>
</dbReference>
<proteinExistence type="predicted"/>
<dbReference type="PANTHER" id="PTHR31851">
    <property type="entry name" value="FE(2+)/MN(2+) TRANSPORTER PCL1"/>
    <property type="match status" value="1"/>
</dbReference>
<keyword evidence="3 5" id="KW-1133">Transmembrane helix</keyword>
<dbReference type="PATRIC" id="fig|1423777.3.peg.508"/>
<reference evidence="6 7" key="1">
    <citation type="journal article" date="2015" name="Genome Announc.">
        <title>Expanding the biotechnology potential of lactobacilli through comparative genomics of 213 strains and associated genera.</title>
        <authorList>
            <person name="Sun Z."/>
            <person name="Harris H.M."/>
            <person name="McCann A."/>
            <person name="Guo C."/>
            <person name="Argimon S."/>
            <person name="Zhang W."/>
            <person name="Yang X."/>
            <person name="Jeffery I.B."/>
            <person name="Cooney J.C."/>
            <person name="Kagawa T.F."/>
            <person name="Liu W."/>
            <person name="Song Y."/>
            <person name="Salvetti E."/>
            <person name="Wrobel A."/>
            <person name="Rasinkangas P."/>
            <person name="Parkhill J."/>
            <person name="Rea M.C."/>
            <person name="O'Sullivan O."/>
            <person name="Ritari J."/>
            <person name="Douillard F.P."/>
            <person name="Paul Ross R."/>
            <person name="Yang R."/>
            <person name="Briner A.E."/>
            <person name="Felis G.E."/>
            <person name="de Vos W.M."/>
            <person name="Barrangou R."/>
            <person name="Klaenhammer T.R."/>
            <person name="Caufield P.W."/>
            <person name="Cui Y."/>
            <person name="Zhang H."/>
            <person name="O'Toole P.W."/>
        </authorList>
    </citation>
    <scope>NUCLEOTIDE SEQUENCE [LARGE SCALE GENOMIC DNA]</scope>
    <source>
        <strain evidence="6 7">DSM 19972</strain>
    </source>
</reference>
<comment type="caution">
    <text evidence="6">The sequence shown here is derived from an EMBL/GenBank/DDBJ whole genome shotgun (WGS) entry which is preliminary data.</text>
</comment>
<dbReference type="InterPro" id="IPR008217">
    <property type="entry name" value="Ccc1_fam"/>
</dbReference>
<evidence type="ECO:0000256" key="5">
    <source>
        <dbReference type="SAM" id="Phobius"/>
    </source>
</evidence>
<dbReference type="STRING" id="1423777.FD46_GL000486"/>
<feature type="transmembrane region" description="Helical" evidence="5">
    <location>
        <begin position="172"/>
        <end position="194"/>
    </location>
</feature>
<dbReference type="RefSeq" id="WP_057895472.1">
    <property type="nucleotide sequence ID" value="NZ_AZEH01000020.1"/>
</dbReference>
<keyword evidence="7" id="KW-1185">Reference proteome</keyword>
<dbReference type="CDD" id="cd02432">
    <property type="entry name" value="Nodulin-21_like_1"/>
    <property type="match status" value="1"/>
</dbReference>
<gene>
    <name evidence="6" type="ORF">FD46_GL000486</name>
</gene>
<evidence type="ECO:0000256" key="1">
    <source>
        <dbReference type="ARBA" id="ARBA00004127"/>
    </source>
</evidence>
<dbReference type="GO" id="GO:0030026">
    <property type="term" value="P:intracellular manganese ion homeostasis"/>
    <property type="evidence" value="ECO:0007669"/>
    <property type="project" value="InterPro"/>
</dbReference>
<keyword evidence="4 5" id="KW-0472">Membrane</keyword>
<dbReference type="Proteomes" id="UP000051686">
    <property type="component" value="Unassembled WGS sequence"/>
</dbReference>
<sequence length="225" mass="23751">MPKKGLAARINIMRASVMGANDGVLSVAGIVVGVAGATANKYAIFLAGIAGMLAGTVSMAMGEYVSVNAQKDSQKRAAIQQKEALAFNYEKEFDYVKQQYLEKGISERLAKQAVRELMGKDALATTVRARFGFNINEMTSPYAAALASMISFPLGSVLPLGVISFFPNQIRVLATFLAVVLTLGVTGYSAAVLGKANWKKGILRNLISGILTMAATYLIGTCIGG</sequence>
<feature type="transmembrane region" description="Helical" evidence="5">
    <location>
        <begin position="201"/>
        <end position="220"/>
    </location>
</feature>
<keyword evidence="2 5" id="KW-0812">Transmembrane</keyword>
<dbReference type="GO" id="GO:0012505">
    <property type="term" value="C:endomembrane system"/>
    <property type="evidence" value="ECO:0007669"/>
    <property type="project" value="UniProtKB-SubCell"/>
</dbReference>
<evidence type="ECO:0000313" key="6">
    <source>
        <dbReference type="EMBL" id="KRL05735.1"/>
    </source>
</evidence>
<dbReference type="OrthoDB" id="188924at2"/>
<evidence type="ECO:0000256" key="3">
    <source>
        <dbReference type="ARBA" id="ARBA00022989"/>
    </source>
</evidence>
<accession>A0A0R1MC01</accession>
<feature type="transmembrane region" description="Helical" evidence="5">
    <location>
        <begin position="142"/>
        <end position="166"/>
    </location>
</feature>
<feature type="transmembrane region" description="Helical" evidence="5">
    <location>
        <begin position="12"/>
        <end position="36"/>
    </location>
</feature>
<comment type="subcellular location">
    <subcellularLocation>
        <location evidence="1">Endomembrane system</location>
        <topology evidence="1">Multi-pass membrane protein</topology>
    </subcellularLocation>
</comment>
<feature type="transmembrane region" description="Helical" evidence="5">
    <location>
        <begin position="42"/>
        <end position="66"/>
    </location>
</feature>
<protein>
    <recommendedName>
        <fullName evidence="8">Integral membrane protein</fullName>
    </recommendedName>
</protein>
<dbReference type="Pfam" id="PF01988">
    <property type="entry name" value="VIT1"/>
    <property type="match status" value="1"/>
</dbReference>
<organism evidence="6 7">
    <name type="scientific">Liquorilactobacillus oeni DSM 19972</name>
    <dbReference type="NCBI Taxonomy" id="1423777"/>
    <lineage>
        <taxon>Bacteria</taxon>
        <taxon>Bacillati</taxon>
        <taxon>Bacillota</taxon>
        <taxon>Bacilli</taxon>
        <taxon>Lactobacillales</taxon>
        <taxon>Lactobacillaceae</taxon>
        <taxon>Liquorilactobacillus</taxon>
    </lineage>
</organism>
<evidence type="ECO:0000313" key="7">
    <source>
        <dbReference type="Proteomes" id="UP000051686"/>
    </source>
</evidence>
<dbReference type="GO" id="GO:0005384">
    <property type="term" value="F:manganese ion transmembrane transporter activity"/>
    <property type="evidence" value="ECO:0007669"/>
    <property type="project" value="InterPro"/>
</dbReference>
<evidence type="ECO:0000256" key="4">
    <source>
        <dbReference type="ARBA" id="ARBA00023136"/>
    </source>
</evidence>
<name>A0A0R1MC01_9LACO</name>
<dbReference type="AlphaFoldDB" id="A0A0R1MC01"/>